<dbReference type="Proteomes" id="UP000078237">
    <property type="component" value="Unassembled WGS sequence"/>
</dbReference>
<accession>A0A175VXK3</accession>
<dbReference type="VEuPathDB" id="FungiDB:MMYC01_204175"/>
<keyword evidence="4" id="KW-1185">Reference proteome</keyword>
<evidence type="ECO:0000313" key="2">
    <source>
        <dbReference type="EMBL" id="KXX76093.1"/>
    </source>
</evidence>
<dbReference type="AlphaFoldDB" id="A0A175VXK3"/>
<feature type="compositionally biased region" description="Basic and acidic residues" evidence="1">
    <location>
        <begin position="424"/>
        <end position="444"/>
    </location>
</feature>
<feature type="compositionally biased region" description="Polar residues" evidence="1">
    <location>
        <begin position="8"/>
        <end position="17"/>
    </location>
</feature>
<feature type="region of interest" description="Disordered" evidence="1">
    <location>
        <begin position="1"/>
        <end position="25"/>
    </location>
</feature>
<feature type="compositionally biased region" description="Polar residues" evidence="1">
    <location>
        <begin position="186"/>
        <end position="199"/>
    </location>
</feature>
<reference evidence="4" key="2">
    <citation type="submission" date="2015-06" db="EMBL/GenBank/DDBJ databases">
        <authorList>
            <person name="van de Sande W.W.J."/>
        </authorList>
    </citation>
    <scope>NUCLEOTIDE SEQUENCE [LARGE SCALE GENOMIC DNA]</scope>
    <source>
        <strain evidence="4">mm55</strain>
    </source>
</reference>
<evidence type="ECO:0000313" key="3">
    <source>
        <dbReference type="EMBL" id="KXX79139.1"/>
    </source>
</evidence>
<comment type="caution">
    <text evidence="2">The sequence shown here is derived from an EMBL/GenBank/DDBJ whole genome shotgun (WGS) entry which is preliminary data.</text>
</comment>
<reference evidence="2 4" key="3">
    <citation type="submission" date="2016-01" db="EMBL/GenBank/DDBJ databases">
        <title>Madurella mycetomatis genome sequencing.</title>
        <authorList>
            <person name="Van De Sande W."/>
        </authorList>
    </citation>
    <scope>NUCLEOTIDE SEQUENCE [LARGE SCALE GENOMIC DNA]</scope>
    <source>
        <strain evidence="2">Mm55</strain>
        <strain evidence="4">mm55</strain>
    </source>
</reference>
<dbReference type="EMBL" id="LCTW02000096">
    <property type="protein sequence ID" value="KXX79139.1"/>
    <property type="molecule type" value="Genomic_DNA"/>
</dbReference>
<gene>
    <name evidence="3" type="ORF">MMYC01_204175</name>
    <name evidence="2" type="ORF">MMYC01_206745</name>
</gene>
<proteinExistence type="predicted"/>
<name>A0A175VXK3_9PEZI</name>
<dbReference type="EMBL" id="LCTW02000230">
    <property type="protein sequence ID" value="KXX76093.1"/>
    <property type="molecule type" value="Genomic_DNA"/>
</dbReference>
<feature type="region of interest" description="Disordered" evidence="1">
    <location>
        <begin position="315"/>
        <end position="381"/>
    </location>
</feature>
<sequence length="457" mass="48805">MANERDSALNQFTSPSVHGTAPENYDTVQPVLGAEGVQPQNPVVSGHGFPLLSSTASRVPSAAENGPGNTALVMFPGPHSAVAAGQADAQSALFQAPPVNSGSVQPNVPIDPVLLGWNTAYNGALGGTGNMNTQPDIPIDPMLLSVDLAPNNEPSFANASPTQANPSVGMPMAWQELASVDPNPAGLNSLTHNEPNFANTPPALDLEAGMPLAWQGPPQVNPSCVDLNSLAHNGASFTNGSQDPNLNERLPMEWQELPQAELNLVNLNSPINMDYQQAYHQAQFDPFVDPFSVADLAAQAANSLQGPDHLENGFPASYAVHGYDPNPPAQLLGNLPGAPPQPVPGIPQQGSGHQISHELEQEEPHERLPRGQGPKARRSAARRAQGLCGDCGKPNPALEFVGCPSCRQRRRDTMLINRKRRRQQRLDEWEAEERRKKEKRKSEGDGADDLDGLPDQL</sequence>
<organism evidence="2 4">
    <name type="scientific">Madurella mycetomatis</name>
    <dbReference type="NCBI Taxonomy" id="100816"/>
    <lineage>
        <taxon>Eukaryota</taxon>
        <taxon>Fungi</taxon>
        <taxon>Dikarya</taxon>
        <taxon>Ascomycota</taxon>
        <taxon>Pezizomycotina</taxon>
        <taxon>Sordariomycetes</taxon>
        <taxon>Sordariomycetidae</taxon>
        <taxon>Sordariales</taxon>
        <taxon>Sordariales incertae sedis</taxon>
        <taxon>Madurella</taxon>
    </lineage>
</organism>
<reference evidence="2" key="1">
    <citation type="submission" date="2015-06" db="EMBL/GenBank/DDBJ databases">
        <authorList>
            <person name="Hoefler B.C."/>
            <person name="Straight P.D."/>
        </authorList>
    </citation>
    <scope>NUCLEOTIDE SEQUENCE [LARGE SCALE GENOMIC DNA]</scope>
    <source>
        <strain evidence="2">Mm55</strain>
    </source>
</reference>
<feature type="region of interest" description="Disordered" evidence="1">
    <location>
        <begin position="411"/>
        <end position="457"/>
    </location>
</feature>
<evidence type="ECO:0000256" key="1">
    <source>
        <dbReference type="SAM" id="MobiDB-lite"/>
    </source>
</evidence>
<dbReference type="VEuPathDB" id="FungiDB:MMYC01_206745"/>
<feature type="compositionally biased region" description="Basic and acidic residues" evidence="1">
    <location>
        <begin position="355"/>
        <end position="369"/>
    </location>
</feature>
<evidence type="ECO:0000313" key="4">
    <source>
        <dbReference type="Proteomes" id="UP000078237"/>
    </source>
</evidence>
<protein>
    <submittedName>
        <fullName evidence="2">Uncharacterized protein</fullName>
    </submittedName>
</protein>
<feature type="region of interest" description="Disordered" evidence="1">
    <location>
        <begin position="183"/>
        <end position="217"/>
    </location>
</feature>
<feature type="compositionally biased region" description="Acidic residues" evidence="1">
    <location>
        <begin position="445"/>
        <end position="457"/>
    </location>
</feature>